<keyword evidence="1" id="KW-0805">Transcription regulation</keyword>
<dbReference type="InterPro" id="IPR036388">
    <property type="entry name" value="WH-like_DNA-bd_sf"/>
</dbReference>
<dbReference type="RefSeq" id="WP_377045642.1">
    <property type="nucleotide sequence ID" value="NZ_JBHLUN010000012.1"/>
</dbReference>
<dbReference type="PANTHER" id="PTHR44846">
    <property type="entry name" value="MANNOSYL-D-GLYCERATE TRANSPORT/METABOLISM SYSTEM REPRESSOR MNGR-RELATED"/>
    <property type="match status" value="1"/>
</dbReference>
<accession>A0ABV6JVY8</accession>
<dbReference type="InterPro" id="IPR036390">
    <property type="entry name" value="WH_DNA-bd_sf"/>
</dbReference>
<evidence type="ECO:0000259" key="4">
    <source>
        <dbReference type="PROSITE" id="PS50949"/>
    </source>
</evidence>
<evidence type="ECO:0000256" key="1">
    <source>
        <dbReference type="ARBA" id="ARBA00023015"/>
    </source>
</evidence>
<dbReference type="SMART" id="SM00866">
    <property type="entry name" value="UTRA"/>
    <property type="match status" value="1"/>
</dbReference>
<feature type="domain" description="HTH gntR-type" evidence="4">
    <location>
        <begin position="2"/>
        <end position="70"/>
    </location>
</feature>
<proteinExistence type="predicted"/>
<dbReference type="PRINTS" id="PR00035">
    <property type="entry name" value="HTHGNTR"/>
</dbReference>
<evidence type="ECO:0000313" key="6">
    <source>
        <dbReference type="Proteomes" id="UP001589865"/>
    </source>
</evidence>
<keyword evidence="2" id="KW-0238">DNA-binding</keyword>
<dbReference type="EMBL" id="JBHLUN010000012">
    <property type="protein sequence ID" value="MFC0409890.1"/>
    <property type="molecule type" value="Genomic_DNA"/>
</dbReference>
<dbReference type="CDD" id="cd07377">
    <property type="entry name" value="WHTH_GntR"/>
    <property type="match status" value="1"/>
</dbReference>
<dbReference type="PANTHER" id="PTHR44846:SF16">
    <property type="entry name" value="TRANSCRIPTIONAL REGULATOR PHNF-RELATED"/>
    <property type="match status" value="1"/>
</dbReference>
<dbReference type="SUPFAM" id="SSF46785">
    <property type="entry name" value="Winged helix' DNA-binding domain"/>
    <property type="match status" value="1"/>
</dbReference>
<reference evidence="5 6" key="1">
    <citation type="submission" date="2024-09" db="EMBL/GenBank/DDBJ databases">
        <authorList>
            <person name="Sun Q."/>
            <person name="Mori K."/>
        </authorList>
    </citation>
    <scope>NUCLEOTIDE SEQUENCE [LARGE SCALE GENOMIC DNA]</scope>
    <source>
        <strain evidence="5 6">TBRC 5777</strain>
    </source>
</reference>
<sequence length="220" mass="23531">MEGLSTRIRAAIEGRILSGEWRPGHRIPSEAELAAAWNCSRMTVNKALSALSASGLINRRRRAGSFVAEPAGETAVSGIADFAEQAARQGQPYGWELLSRAVEGGTLRLQGLHRIGGIPVAAEDRAITLGTVPEAAAQDFASTPPGSWLLRNIPWTEAEHVIRAVAADAALAALLEVPPGAACLLLERRTWNNEAPVTEVRLSHAAERHRFVGRFHRAGG</sequence>
<gene>
    <name evidence="5" type="ORF">ACFFGY_16685</name>
</gene>
<evidence type="ECO:0000256" key="2">
    <source>
        <dbReference type="ARBA" id="ARBA00023125"/>
    </source>
</evidence>
<name>A0ABV6JVY8_9PROT</name>
<dbReference type="InterPro" id="IPR011663">
    <property type="entry name" value="UTRA"/>
</dbReference>
<dbReference type="InterPro" id="IPR000524">
    <property type="entry name" value="Tscrpt_reg_HTH_GntR"/>
</dbReference>
<organism evidence="5 6">
    <name type="scientific">Roseomonas elaeocarpi</name>
    <dbReference type="NCBI Taxonomy" id="907779"/>
    <lineage>
        <taxon>Bacteria</taxon>
        <taxon>Pseudomonadati</taxon>
        <taxon>Pseudomonadota</taxon>
        <taxon>Alphaproteobacteria</taxon>
        <taxon>Acetobacterales</taxon>
        <taxon>Roseomonadaceae</taxon>
        <taxon>Roseomonas</taxon>
    </lineage>
</organism>
<dbReference type="SUPFAM" id="SSF64288">
    <property type="entry name" value="Chorismate lyase-like"/>
    <property type="match status" value="1"/>
</dbReference>
<dbReference type="SMART" id="SM00345">
    <property type="entry name" value="HTH_GNTR"/>
    <property type="match status" value="1"/>
</dbReference>
<keyword evidence="6" id="KW-1185">Reference proteome</keyword>
<protein>
    <submittedName>
        <fullName evidence="5">UTRA domain-containing protein</fullName>
    </submittedName>
</protein>
<dbReference type="InterPro" id="IPR050679">
    <property type="entry name" value="Bact_HTH_transcr_reg"/>
</dbReference>
<dbReference type="Pfam" id="PF00392">
    <property type="entry name" value="GntR"/>
    <property type="match status" value="1"/>
</dbReference>
<comment type="caution">
    <text evidence="5">The sequence shown here is derived from an EMBL/GenBank/DDBJ whole genome shotgun (WGS) entry which is preliminary data.</text>
</comment>
<keyword evidence="3" id="KW-0804">Transcription</keyword>
<dbReference type="PROSITE" id="PS50949">
    <property type="entry name" value="HTH_GNTR"/>
    <property type="match status" value="1"/>
</dbReference>
<dbReference type="Proteomes" id="UP001589865">
    <property type="component" value="Unassembled WGS sequence"/>
</dbReference>
<dbReference type="InterPro" id="IPR028978">
    <property type="entry name" value="Chorismate_lyase_/UTRA_dom_sf"/>
</dbReference>
<dbReference type="Gene3D" id="3.40.1410.10">
    <property type="entry name" value="Chorismate lyase-like"/>
    <property type="match status" value="1"/>
</dbReference>
<dbReference type="Pfam" id="PF07702">
    <property type="entry name" value="UTRA"/>
    <property type="match status" value="1"/>
</dbReference>
<evidence type="ECO:0000313" key="5">
    <source>
        <dbReference type="EMBL" id="MFC0409890.1"/>
    </source>
</evidence>
<dbReference type="Gene3D" id="1.10.10.10">
    <property type="entry name" value="Winged helix-like DNA-binding domain superfamily/Winged helix DNA-binding domain"/>
    <property type="match status" value="1"/>
</dbReference>
<evidence type="ECO:0000256" key="3">
    <source>
        <dbReference type="ARBA" id="ARBA00023163"/>
    </source>
</evidence>